<accession>A0A0L8GL38</accession>
<keyword evidence="1" id="KW-0175">Coiled coil</keyword>
<organism evidence="2">
    <name type="scientific">Octopus bimaculoides</name>
    <name type="common">California two-spotted octopus</name>
    <dbReference type="NCBI Taxonomy" id="37653"/>
    <lineage>
        <taxon>Eukaryota</taxon>
        <taxon>Metazoa</taxon>
        <taxon>Spiralia</taxon>
        <taxon>Lophotrochozoa</taxon>
        <taxon>Mollusca</taxon>
        <taxon>Cephalopoda</taxon>
        <taxon>Coleoidea</taxon>
        <taxon>Octopodiformes</taxon>
        <taxon>Octopoda</taxon>
        <taxon>Incirrata</taxon>
        <taxon>Octopodidae</taxon>
        <taxon>Octopus</taxon>
    </lineage>
</organism>
<name>A0A0L8GL38_OCTBM</name>
<feature type="coiled-coil region" evidence="1">
    <location>
        <begin position="572"/>
        <end position="629"/>
    </location>
</feature>
<reference evidence="2" key="1">
    <citation type="submission" date="2015-07" db="EMBL/GenBank/DDBJ databases">
        <title>MeaNS - Measles Nucleotide Surveillance Program.</title>
        <authorList>
            <person name="Tran T."/>
            <person name="Druce J."/>
        </authorList>
    </citation>
    <scope>NUCLEOTIDE SEQUENCE</scope>
    <source>
        <strain evidence="2">UCB-OBI-ISO-001</strain>
        <tissue evidence="2">Gonad</tissue>
    </source>
</reference>
<gene>
    <name evidence="2" type="ORF">OCBIM_22031876mg</name>
</gene>
<protein>
    <submittedName>
        <fullName evidence="2">Uncharacterized protein</fullName>
    </submittedName>
</protein>
<evidence type="ECO:0000256" key="1">
    <source>
        <dbReference type="SAM" id="Coils"/>
    </source>
</evidence>
<proteinExistence type="predicted"/>
<sequence length="1563" mass="173044">MAREVLESLGGGRGGDMIPAALRQKLDDAIKNKDKRALDRAILECISAGMPELDDDIHKARCASDIFHGGTGEKVSPGALRDQLAKAIRQKDLKNLDKTISECENALYPELGPNLRRARDVLENLGGGRGGTLSPDILRGKLRTALRMGDNAELESVIIECVAAGMPELDSDIHRARDVLEDFDHRKKVSKTLNILRKDLLEAIEAEDKDALENLIKECENAAYPELGFDLIKARDTLESLGGERGGNISSDTLRERLKEAIKFKDKRALEKSIEESVAAGMLELQDDIQTARNVADILGGGAGDKLSSVSIRDDLQKATESKDIDRLEKVIRICEAAAYPELTFDLHEAKNIFENLGGNKSVSKQPEILRDEIKKAIKEKDKSALESLIKTFENIRLPELGLDLSRARDVLRNLGGDYEGSVSVKSLREKLQKAMKSKDRRLLDSVIRETVVAGIPELETDLQQARNMSDILSGGSGDKMSPAYLRNLLSRGIRQKNASCLQEAINECEAAKYPELSFDLRKGREVLEHLTGHRRGTLTPESLREKLWEAVATMDQDELDNVIMECIAAGLPELDADIEKARKISQDLEMQRHRDIQSPDSLRKQLALAMKQKDASRLEKLIDECEETSYPELGSDLRKARITLESLGGGRGGTMSPDYLRDKLKSAMETKDKEALDKAIRTSIAAGMPDLEVDIQEARRMSDILAGGDGERECPFYLRDNLAKAIRCKDPQALNDAIKRCEEAGYPELGSDVRKARDVLESLGGGRGGTKSPLQLEENLITAMNAGDKEKLESAINECIAAGMPELDNTITEARNILGALKESEERDKKSPIFLRNQLLRDMRKKDPENLKKSIQECEEAGYPELASDLRKARDALESLGGGRGGILSPFALREELQKAVMEGNIEDIEEILDKCIAAGMLELDSDIEYARSKLDERRKYEASPDTLRRELQKAIEARNMAALEKVISQCEDAGHPELNSDLRDAKDILESLSDGRGGSTTPDSLRNQLKRAVTQKNKANLEKAIHDAEAAGYPELAYDLRKARETLEKLGGGRGGIKTPESVREALKYAMKEADEPALERAIKDATAAGFPELASDVQKARDKLDLLRGGRGATKSAESLKKMLHDAVAMKNKSALEQAIKECEAAAYPELSYDLREARDALENIGGGRGGSKSPDILRNKLKSAIRQKDPNAIEKAISECVAAGHPELTGDIQQARDTLNSIGGVHKAPKSPSVLRDQLDHAVKQKDIIGLERAIAEAEAAKSPELSSNIKQARDLLDSLDGGSRSRSLSPEQVGTLLDQINTSIIHKDKPKLEKAIADAEPYRHPDLEPQIQKARPLLDALNIKDKLESAFLTDNQDDIRRCVIEIEQKNLTDYLSIEVNEARSRIRGYAAPDPSAFLNRDDVSIDSRTSSRMGWYMRSAGFSHDLLISALVVLGEYERHSESQAWRNYQHFFDISNSDGSSRRVLGFDIDQIYQNLSARADEILTRNSTDEVQLLNRSGQMSYSWSRSLNEQMRAYFHNLNGTMGGGESSFGETHSMSQMSGTSRTDYRLKRIVSRK</sequence>
<dbReference type="OrthoDB" id="421843at2759"/>
<evidence type="ECO:0000313" key="2">
    <source>
        <dbReference type="EMBL" id="KOF77628.1"/>
    </source>
</evidence>
<dbReference type="EMBL" id="KQ421370">
    <property type="protein sequence ID" value="KOF77628.1"/>
    <property type="molecule type" value="Genomic_DNA"/>
</dbReference>